<accession>A0A2P2QF29</accession>
<reference evidence="1" key="1">
    <citation type="submission" date="2018-02" db="EMBL/GenBank/DDBJ databases">
        <title>Rhizophora mucronata_Transcriptome.</title>
        <authorList>
            <person name="Meera S.P."/>
            <person name="Sreeshan A."/>
            <person name="Augustine A."/>
        </authorList>
    </citation>
    <scope>NUCLEOTIDE SEQUENCE</scope>
    <source>
        <tissue evidence="1">Leaf</tissue>
    </source>
</reference>
<organism evidence="1">
    <name type="scientific">Rhizophora mucronata</name>
    <name type="common">Asiatic mangrove</name>
    <dbReference type="NCBI Taxonomy" id="61149"/>
    <lineage>
        <taxon>Eukaryota</taxon>
        <taxon>Viridiplantae</taxon>
        <taxon>Streptophyta</taxon>
        <taxon>Embryophyta</taxon>
        <taxon>Tracheophyta</taxon>
        <taxon>Spermatophyta</taxon>
        <taxon>Magnoliopsida</taxon>
        <taxon>eudicotyledons</taxon>
        <taxon>Gunneridae</taxon>
        <taxon>Pentapetalae</taxon>
        <taxon>rosids</taxon>
        <taxon>fabids</taxon>
        <taxon>Malpighiales</taxon>
        <taxon>Rhizophoraceae</taxon>
        <taxon>Rhizophora</taxon>
    </lineage>
</organism>
<proteinExistence type="predicted"/>
<sequence>MAYLHNKILSPSDLIVMFQNFMVTVYCRDKSDWRHDIPRHQHPKMCFALAQKQLMA</sequence>
<evidence type="ECO:0000313" key="1">
    <source>
        <dbReference type="EMBL" id="MBX65545.1"/>
    </source>
</evidence>
<name>A0A2P2QF29_RHIMU</name>
<protein>
    <submittedName>
        <fullName evidence="1">Uncharacterized protein</fullName>
    </submittedName>
</protein>
<dbReference type="EMBL" id="GGEC01085061">
    <property type="protein sequence ID" value="MBX65545.1"/>
    <property type="molecule type" value="Transcribed_RNA"/>
</dbReference>
<dbReference type="AlphaFoldDB" id="A0A2P2QF29"/>